<dbReference type="PANTHER" id="PTHR38133">
    <property type="entry name" value="SLR1429 PROTEIN"/>
    <property type="match status" value="1"/>
</dbReference>
<name>A0A7M2YYC3_9ACTN</name>
<protein>
    <recommendedName>
        <fullName evidence="3">SWIM-type domain-containing protein</fullName>
    </recommendedName>
</protein>
<dbReference type="InterPro" id="IPR007527">
    <property type="entry name" value="Znf_SWIM"/>
</dbReference>
<dbReference type="PROSITE" id="PS50966">
    <property type="entry name" value="ZF_SWIM"/>
    <property type="match status" value="1"/>
</dbReference>
<dbReference type="PANTHER" id="PTHR38133:SF1">
    <property type="entry name" value="SLR1429 PROTEIN"/>
    <property type="match status" value="1"/>
</dbReference>
<keyword evidence="1" id="KW-0479">Metal-binding</keyword>
<dbReference type="Pfam" id="PF04434">
    <property type="entry name" value="SWIM"/>
    <property type="match status" value="1"/>
</dbReference>
<keyword evidence="1" id="KW-0863">Zinc-finger</keyword>
<dbReference type="OrthoDB" id="188274at2"/>
<evidence type="ECO:0000256" key="1">
    <source>
        <dbReference type="PROSITE-ProRule" id="PRU00325"/>
    </source>
</evidence>
<accession>A0A7M2YYC3</accession>
<dbReference type="Proteomes" id="UP000254134">
    <property type="component" value="Unassembled WGS sequence"/>
</dbReference>
<gene>
    <name evidence="4" type="ORF">Gocc_2053</name>
</gene>
<feature type="domain" description="SWIM-type" evidence="3">
    <location>
        <begin position="125"/>
        <end position="160"/>
    </location>
</feature>
<dbReference type="AlphaFoldDB" id="A0A7M2YYC3"/>
<evidence type="ECO:0000313" key="5">
    <source>
        <dbReference type="Proteomes" id="UP000254134"/>
    </source>
</evidence>
<keyword evidence="5" id="KW-1185">Reference proteome</keyword>
<feature type="region of interest" description="Disordered" evidence="2">
    <location>
        <begin position="184"/>
        <end position="209"/>
    </location>
</feature>
<comment type="caution">
    <text evidence="4">The sequence shown here is derived from an EMBL/GenBank/DDBJ whole genome shotgun (WGS) entry which is preliminary data.</text>
</comment>
<dbReference type="RefSeq" id="WP_114796466.1">
    <property type="nucleotide sequence ID" value="NZ_QQZY01000004.1"/>
</dbReference>
<reference evidence="5" key="2">
    <citation type="journal article" date="2019" name="MicrobiologyOpen">
        <title>High-quality draft genome sequence of Gaiella occulta isolated from a 150 meter deep mineral water borehole and comparison with the genome sequences of other deep-branching lineages of the phylum Actinobacteria.</title>
        <authorList>
            <person name="Severino R."/>
            <person name="Froufe H.J.C."/>
            <person name="Barroso C."/>
            <person name="Albuquerque L."/>
            <person name="Lobo-da-Cunha A."/>
            <person name="da Costa M.S."/>
            <person name="Egas C."/>
        </authorList>
    </citation>
    <scope>NUCLEOTIDE SEQUENCE [LARGE SCALE GENOMIC DNA]</scope>
    <source>
        <strain evidence="5">F2-233</strain>
    </source>
</reference>
<proteinExistence type="predicted"/>
<feature type="compositionally biased region" description="Low complexity" evidence="2">
    <location>
        <begin position="186"/>
        <end position="195"/>
    </location>
</feature>
<evidence type="ECO:0000259" key="3">
    <source>
        <dbReference type="PROSITE" id="PS50966"/>
    </source>
</evidence>
<organism evidence="4 5">
    <name type="scientific">Gaiella occulta</name>
    <dbReference type="NCBI Taxonomy" id="1002870"/>
    <lineage>
        <taxon>Bacteria</taxon>
        <taxon>Bacillati</taxon>
        <taxon>Actinomycetota</taxon>
        <taxon>Thermoleophilia</taxon>
        <taxon>Gaiellales</taxon>
        <taxon>Gaiellaceae</taxon>
        <taxon>Gaiella</taxon>
    </lineage>
</organism>
<evidence type="ECO:0000256" key="2">
    <source>
        <dbReference type="SAM" id="MobiDB-lite"/>
    </source>
</evidence>
<reference evidence="4 5" key="1">
    <citation type="submission" date="2018-07" db="EMBL/GenBank/DDBJ databases">
        <title>High-quality-draft genome sequence of Gaiella occulta.</title>
        <authorList>
            <person name="Severino R."/>
            <person name="Froufe H.J.C."/>
            <person name="Rainey F.A."/>
            <person name="Barroso C."/>
            <person name="Albuquerque L."/>
            <person name="Lobo-Da-Cunha A."/>
            <person name="Da Costa M.S."/>
            <person name="Egas C."/>
        </authorList>
    </citation>
    <scope>NUCLEOTIDE SEQUENCE [LARGE SCALE GENOMIC DNA]</scope>
    <source>
        <strain evidence="4 5">F2-233</strain>
    </source>
</reference>
<keyword evidence="1" id="KW-0862">Zinc</keyword>
<dbReference type="EMBL" id="QQZY01000004">
    <property type="protein sequence ID" value="RDI74477.1"/>
    <property type="molecule type" value="Genomic_DNA"/>
</dbReference>
<dbReference type="GO" id="GO:0008270">
    <property type="term" value="F:zinc ion binding"/>
    <property type="evidence" value="ECO:0007669"/>
    <property type="project" value="UniProtKB-KW"/>
</dbReference>
<evidence type="ECO:0000313" key="4">
    <source>
        <dbReference type="EMBL" id="RDI74477.1"/>
    </source>
</evidence>
<sequence>MTAFVVDDGRPVFVAGDGDRIGRGPWARWLATAVVPEEGSARAERGRILARTGFVHSVSLDGRTIAAQVCGSGAYEYHVTLSAAPVAPRTWAALERSPRGGSYLKAALERREQPVHLAHELLVDWGARLVPSTGSLTRSCSCPDPERPCKHLAALAYVAADLVDRDPSLLLRWRGYHATRERRPAEAALATAAAEPSRDPWRAGPLPAARPVRPLPPAAVLKRLGRSGIAVGDGDLVDALAPAYDALGADGR</sequence>